<keyword evidence="3 5" id="KW-0195">Cyclin</keyword>
<evidence type="ECO:0000256" key="4">
    <source>
        <dbReference type="ARBA" id="ARBA00023306"/>
    </source>
</evidence>
<keyword evidence="2" id="KW-0132">Cell division</keyword>
<comment type="similarity">
    <text evidence="1">Belongs to the cyclin family. Cyclin AB subfamily.</text>
</comment>
<dbReference type="InterPro" id="IPR039361">
    <property type="entry name" value="Cyclin"/>
</dbReference>
<dbReference type="RefSeq" id="XP_032834392.1">
    <property type="nucleotide sequence ID" value="XM_032978501.1"/>
</dbReference>
<evidence type="ECO:0000259" key="7">
    <source>
        <dbReference type="SMART" id="SM00385"/>
    </source>
</evidence>
<dbReference type="SMART" id="SM01332">
    <property type="entry name" value="Cyclin_C"/>
    <property type="match status" value="1"/>
</dbReference>
<evidence type="ECO:0000256" key="1">
    <source>
        <dbReference type="ARBA" id="ARBA00006955"/>
    </source>
</evidence>
<evidence type="ECO:0000256" key="2">
    <source>
        <dbReference type="ARBA" id="ARBA00022618"/>
    </source>
</evidence>
<accession>A0AAJ7UGI7</accession>
<sequence length="426" mass="47411">MPPKRSTLTAPSANTHHQQQQQQQKARGKCGPPQLKRLPPSPQGAAKKRSALGDITNNKEEVDDEVARRQARKGASRRCAGDVIAESVSSRVKWIASDLLCSPPARPNAVTAEEGAVEEVAEEEEEEVVVLESKEVVKTVKVVEEVEVVVGEVVGEVGVEEEPGKGDPLQCSEYARSVFLYMKQREEKFSLLPYMERQADLNAEMRGILVDWMVEVQENFQLNHETLYLAVKLVDHFLNVAAVPRENLQLVGATCVFIAAKFDEVCPPSVDDLLFICDDAYTHVELVGTERRILLALDYDVNIPVAYRPLRRYAKVCGVDMKTLTLARYACESTLAHVDFVSEGASRLAAACLGLALRMMRLPPWPEALARHSGYQEAGVRPLMARLNELLRQAPEEKLVAVYSKYSHKVFFEVAKIPPLAPEELK</sequence>
<dbReference type="InterPro" id="IPR048258">
    <property type="entry name" value="Cyclins_cyclin-box"/>
</dbReference>
<dbReference type="InterPro" id="IPR004367">
    <property type="entry name" value="Cyclin_C-dom"/>
</dbReference>
<dbReference type="CDD" id="cd20508">
    <property type="entry name" value="CYCLIN_CCNB3_rpt1"/>
    <property type="match status" value="1"/>
</dbReference>
<evidence type="ECO:0000256" key="5">
    <source>
        <dbReference type="RuleBase" id="RU000383"/>
    </source>
</evidence>
<dbReference type="PIRSF" id="PIRSF001771">
    <property type="entry name" value="Cyclin_A_B_D_E"/>
    <property type="match status" value="1"/>
</dbReference>
<name>A0AAJ7UGI7_PETMA</name>
<gene>
    <name evidence="10" type="primary">CCNB3</name>
</gene>
<feature type="domain" description="Cyclin C-terminal" evidence="8">
    <location>
        <begin position="304"/>
        <end position="420"/>
    </location>
</feature>
<feature type="region of interest" description="Disordered" evidence="6">
    <location>
        <begin position="1"/>
        <end position="75"/>
    </location>
</feature>
<feature type="domain" description="Cyclin-like" evidence="7">
    <location>
        <begin position="308"/>
        <end position="389"/>
    </location>
</feature>
<dbReference type="InterPro" id="IPR046965">
    <property type="entry name" value="Cyclin_A/B-like"/>
</dbReference>
<dbReference type="GO" id="GO:0051301">
    <property type="term" value="P:cell division"/>
    <property type="evidence" value="ECO:0007669"/>
    <property type="project" value="UniProtKB-KW"/>
</dbReference>
<dbReference type="InterPro" id="IPR013763">
    <property type="entry name" value="Cyclin-like_dom"/>
</dbReference>
<dbReference type="GO" id="GO:0016538">
    <property type="term" value="F:cyclin-dependent protein serine/threonine kinase regulator activity"/>
    <property type="evidence" value="ECO:0007669"/>
    <property type="project" value="InterPro"/>
</dbReference>
<dbReference type="InterPro" id="IPR006671">
    <property type="entry name" value="Cyclin_N"/>
</dbReference>
<evidence type="ECO:0000313" key="9">
    <source>
        <dbReference type="Proteomes" id="UP001318040"/>
    </source>
</evidence>
<dbReference type="SMART" id="SM00385">
    <property type="entry name" value="CYCLIN"/>
    <property type="match status" value="2"/>
</dbReference>
<evidence type="ECO:0000256" key="3">
    <source>
        <dbReference type="ARBA" id="ARBA00023127"/>
    </source>
</evidence>
<dbReference type="PROSITE" id="PS00292">
    <property type="entry name" value="CYCLINS"/>
    <property type="match status" value="1"/>
</dbReference>
<keyword evidence="9" id="KW-1185">Reference proteome</keyword>
<dbReference type="SUPFAM" id="SSF47954">
    <property type="entry name" value="Cyclin-like"/>
    <property type="match status" value="2"/>
</dbReference>
<dbReference type="Gene3D" id="1.10.472.10">
    <property type="entry name" value="Cyclin-like"/>
    <property type="match status" value="2"/>
</dbReference>
<dbReference type="GO" id="GO:0044772">
    <property type="term" value="P:mitotic cell cycle phase transition"/>
    <property type="evidence" value="ECO:0007669"/>
    <property type="project" value="InterPro"/>
</dbReference>
<dbReference type="FunFam" id="1.10.472.10:FF:000001">
    <property type="entry name" value="G2/mitotic-specific cyclin"/>
    <property type="match status" value="1"/>
</dbReference>
<dbReference type="KEGG" id="pmrn:116956724"/>
<organism evidence="9 10">
    <name type="scientific">Petromyzon marinus</name>
    <name type="common">Sea lamprey</name>
    <dbReference type="NCBI Taxonomy" id="7757"/>
    <lineage>
        <taxon>Eukaryota</taxon>
        <taxon>Metazoa</taxon>
        <taxon>Chordata</taxon>
        <taxon>Craniata</taxon>
        <taxon>Vertebrata</taxon>
        <taxon>Cyclostomata</taxon>
        <taxon>Hyperoartia</taxon>
        <taxon>Petromyzontiformes</taxon>
        <taxon>Petromyzontidae</taxon>
        <taxon>Petromyzon</taxon>
    </lineage>
</organism>
<evidence type="ECO:0000313" key="10">
    <source>
        <dbReference type="RefSeq" id="XP_032834392.1"/>
    </source>
</evidence>
<keyword evidence="4" id="KW-0131">Cell cycle</keyword>
<dbReference type="Pfam" id="PF02984">
    <property type="entry name" value="Cyclin_C"/>
    <property type="match status" value="1"/>
</dbReference>
<dbReference type="AlphaFoldDB" id="A0AAJ7UGI7"/>
<feature type="compositionally biased region" description="Basic and acidic residues" evidence="6">
    <location>
        <begin position="57"/>
        <end position="68"/>
    </location>
</feature>
<feature type="domain" description="Cyclin-like" evidence="7">
    <location>
        <begin position="211"/>
        <end position="295"/>
    </location>
</feature>
<evidence type="ECO:0000256" key="6">
    <source>
        <dbReference type="SAM" id="MobiDB-lite"/>
    </source>
</evidence>
<proteinExistence type="inferred from homology"/>
<dbReference type="PANTHER" id="PTHR10177">
    <property type="entry name" value="CYCLINS"/>
    <property type="match status" value="1"/>
</dbReference>
<dbReference type="Pfam" id="PF00134">
    <property type="entry name" value="Cyclin_N"/>
    <property type="match status" value="1"/>
</dbReference>
<evidence type="ECO:0000259" key="8">
    <source>
        <dbReference type="SMART" id="SM01332"/>
    </source>
</evidence>
<reference evidence="10" key="1">
    <citation type="submission" date="2025-08" db="UniProtKB">
        <authorList>
            <consortium name="RefSeq"/>
        </authorList>
    </citation>
    <scope>IDENTIFICATION</scope>
    <source>
        <tissue evidence="10">Sperm</tissue>
    </source>
</reference>
<protein>
    <submittedName>
        <fullName evidence="10">G2/mitotic-specific cyclin-B3</fullName>
    </submittedName>
</protein>
<dbReference type="Proteomes" id="UP001318040">
    <property type="component" value="Chromosome 67"/>
</dbReference>
<feature type="compositionally biased region" description="Polar residues" evidence="6">
    <location>
        <begin position="1"/>
        <end position="17"/>
    </location>
</feature>
<dbReference type="InterPro" id="IPR036915">
    <property type="entry name" value="Cyclin-like_sf"/>
</dbReference>